<dbReference type="PANTHER" id="PTHR24252">
    <property type="entry name" value="ACROSIN-RELATED"/>
    <property type="match status" value="1"/>
</dbReference>
<evidence type="ECO:0000256" key="1">
    <source>
        <dbReference type="ARBA" id="ARBA00023157"/>
    </source>
</evidence>
<dbReference type="PANTHER" id="PTHR24252:SF7">
    <property type="entry name" value="HYALIN"/>
    <property type="match status" value="1"/>
</dbReference>
<reference evidence="4" key="2">
    <citation type="submission" date="2020-05" db="UniProtKB">
        <authorList>
            <consortium name="EnsemblMetazoa"/>
        </authorList>
    </citation>
    <scope>IDENTIFICATION</scope>
    <source>
        <strain evidence="4">IAEA</strain>
    </source>
</reference>
<feature type="region of interest" description="Disordered" evidence="2">
    <location>
        <begin position="1"/>
        <end position="22"/>
    </location>
</feature>
<accession>A0A1B0B5U5</accession>
<dbReference type="AlphaFoldDB" id="A0A1B0B5U5"/>
<feature type="domain" description="Peptidase S1" evidence="3">
    <location>
        <begin position="76"/>
        <end position="280"/>
    </location>
</feature>
<feature type="compositionally biased region" description="Polar residues" evidence="2">
    <location>
        <begin position="12"/>
        <end position="22"/>
    </location>
</feature>
<dbReference type="InterPro" id="IPR009003">
    <property type="entry name" value="Peptidase_S1_PA"/>
</dbReference>
<dbReference type="Proteomes" id="UP000092460">
    <property type="component" value="Unassembled WGS sequence"/>
</dbReference>
<evidence type="ECO:0000259" key="3">
    <source>
        <dbReference type="PROSITE" id="PS50240"/>
    </source>
</evidence>
<dbReference type="GO" id="GO:0006508">
    <property type="term" value="P:proteolysis"/>
    <property type="evidence" value="ECO:0007669"/>
    <property type="project" value="InterPro"/>
</dbReference>
<dbReference type="STRING" id="67801.A0A1B0B5U5"/>
<name>A0A1B0B5U5_9MUSC</name>
<dbReference type="EMBL" id="JXJN01008872">
    <property type="status" value="NOT_ANNOTATED_CDS"/>
    <property type="molecule type" value="Genomic_DNA"/>
</dbReference>
<dbReference type="SUPFAM" id="SSF50494">
    <property type="entry name" value="Trypsin-like serine proteases"/>
    <property type="match status" value="1"/>
</dbReference>
<protein>
    <recommendedName>
        <fullName evidence="3">Peptidase S1 domain-containing protein</fullName>
    </recommendedName>
</protein>
<dbReference type="EMBL" id="JXJN01008871">
    <property type="status" value="NOT_ANNOTATED_CDS"/>
    <property type="molecule type" value="Genomic_DNA"/>
</dbReference>
<sequence>MVGEQKAILSGPESNLTSSTAKSTGKKNATYVQNIQLSKITFYGNEDTEDDARNPVGQRILSSTSRMFGAFLGRRVSFGVETTLLEFPWSTLLVYNTIECGGSLITRIYIYILKTAHCVTEHFYPLIAVRIGEHTVSSTKDWAEDLGGDQICREDPIDAGVGKVIRHGKYSLRTHINDVAIIVYRKLNLKKMFFRISLPQSNDHFANLKMGTIAGWGATKKKMTTREILCRNLLSTVPMKADVPVLDMSECARIYRLSFHNDKAMCASQKLRGNNILKAL</sequence>
<reference evidence="5" key="1">
    <citation type="submission" date="2015-01" db="EMBL/GenBank/DDBJ databases">
        <authorList>
            <person name="Aksoy S."/>
            <person name="Warren W."/>
            <person name="Wilson R.K."/>
        </authorList>
    </citation>
    <scope>NUCLEOTIDE SEQUENCE [LARGE SCALE GENOMIC DNA]</scope>
    <source>
        <strain evidence="5">IAEA</strain>
    </source>
</reference>
<dbReference type="EnsemblMetazoa" id="GPPI019887-RA">
    <property type="protein sequence ID" value="GPPI019887-PA"/>
    <property type="gene ID" value="GPPI019887"/>
</dbReference>
<proteinExistence type="predicted"/>
<dbReference type="InterPro" id="IPR001254">
    <property type="entry name" value="Trypsin_dom"/>
</dbReference>
<dbReference type="VEuPathDB" id="VectorBase:GPPI019887"/>
<dbReference type="InterPro" id="IPR043504">
    <property type="entry name" value="Peptidase_S1_PA_chymotrypsin"/>
</dbReference>
<dbReference type="SMART" id="SM00020">
    <property type="entry name" value="Tryp_SPc"/>
    <property type="match status" value="1"/>
</dbReference>
<evidence type="ECO:0000256" key="2">
    <source>
        <dbReference type="SAM" id="MobiDB-lite"/>
    </source>
</evidence>
<evidence type="ECO:0000313" key="5">
    <source>
        <dbReference type="Proteomes" id="UP000092460"/>
    </source>
</evidence>
<evidence type="ECO:0000313" key="4">
    <source>
        <dbReference type="EnsemblMetazoa" id="GPPI019887-PA"/>
    </source>
</evidence>
<keyword evidence="5" id="KW-1185">Reference proteome</keyword>
<dbReference type="Gene3D" id="2.40.10.10">
    <property type="entry name" value="Trypsin-like serine proteases"/>
    <property type="match status" value="2"/>
</dbReference>
<organism evidence="4 5">
    <name type="scientific">Glossina palpalis gambiensis</name>
    <dbReference type="NCBI Taxonomy" id="67801"/>
    <lineage>
        <taxon>Eukaryota</taxon>
        <taxon>Metazoa</taxon>
        <taxon>Ecdysozoa</taxon>
        <taxon>Arthropoda</taxon>
        <taxon>Hexapoda</taxon>
        <taxon>Insecta</taxon>
        <taxon>Pterygota</taxon>
        <taxon>Neoptera</taxon>
        <taxon>Endopterygota</taxon>
        <taxon>Diptera</taxon>
        <taxon>Brachycera</taxon>
        <taxon>Muscomorpha</taxon>
        <taxon>Hippoboscoidea</taxon>
        <taxon>Glossinidae</taxon>
        <taxon>Glossina</taxon>
    </lineage>
</organism>
<dbReference type="PROSITE" id="PS50240">
    <property type="entry name" value="TRYPSIN_DOM"/>
    <property type="match status" value="1"/>
</dbReference>
<dbReference type="Pfam" id="PF00089">
    <property type="entry name" value="Trypsin"/>
    <property type="match status" value="1"/>
</dbReference>
<keyword evidence="1" id="KW-1015">Disulfide bond</keyword>
<dbReference type="GO" id="GO:0004252">
    <property type="term" value="F:serine-type endopeptidase activity"/>
    <property type="evidence" value="ECO:0007669"/>
    <property type="project" value="InterPro"/>
</dbReference>